<dbReference type="EMBL" id="VIEB01000179">
    <property type="protein sequence ID" value="TQE02274.1"/>
    <property type="molecule type" value="Genomic_DNA"/>
</dbReference>
<proteinExistence type="predicted"/>
<comment type="caution">
    <text evidence="1">The sequence shown here is derived from an EMBL/GenBank/DDBJ whole genome shotgun (WGS) entry which is preliminary data.</text>
</comment>
<evidence type="ECO:0000313" key="1">
    <source>
        <dbReference type="EMBL" id="TQE02274.1"/>
    </source>
</evidence>
<evidence type="ECO:0000313" key="2">
    <source>
        <dbReference type="Proteomes" id="UP000315295"/>
    </source>
</evidence>
<keyword evidence="2" id="KW-1185">Reference proteome</keyword>
<accession>A0A540MU03</accession>
<reference evidence="1 2" key="1">
    <citation type="journal article" date="2019" name="G3 (Bethesda)">
        <title>Sequencing of a Wild Apple (Malus baccata) Genome Unravels the Differences Between Cultivated and Wild Apple Species Regarding Disease Resistance and Cold Tolerance.</title>
        <authorList>
            <person name="Chen X."/>
        </authorList>
    </citation>
    <scope>NUCLEOTIDE SEQUENCE [LARGE SCALE GENOMIC DNA]</scope>
    <source>
        <strain evidence="2">cv. Shandingzi</strain>
        <tissue evidence="1">Leaves</tissue>
    </source>
</reference>
<organism evidence="1 2">
    <name type="scientific">Malus baccata</name>
    <name type="common">Siberian crab apple</name>
    <name type="synonym">Pyrus baccata</name>
    <dbReference type="NCBI Taxonomy" id="106549"/>
    <lineage>
        <taxon>Eukaryota</taxon>
        <taxon>Viridiplantae</taxon>
        <taxon>Streptophyta</taxon>
        <taxon>Embryophyta</taxon>
        <taxon>Tracheophyta</taxon>
        <taxon>Spermatophyta</taxon>
        <taxon>Magnoliopsida</taxon>
        <taxon>eudicotyledons</taxon>
        <taxon>Gunneridae</taxon>
        <taxon>Pentapetalae</taxon>
        <taxon>rosids</taxon>
        <taxon>fabids</taxon>
        <taxon>Rosales</taxon>
        <taxon>Rosaceae</taxon>
        <taxon>Amygdaloideae</taxon>
        <taxon>Maleae</taxon>
        <taxon>Malus</taxon>
    </lineage>
</organism>
<sequence length="165" mass="18776">MSQTTRTTTEKITFTWHPRHHVAATKKQHSALATDMWESWKAVPHEVKEAVLHELSVKGLKFPEIDRFKEVYIRPGDELTKQLHSTMVEKGHTVLEEVASKLPLETSIEEVFTLEDAGFQIMTDTRSDPWLSTWECSPGAWASRPSGPVCLILQVENIRGQNVDI</sequence>
<dbReference type="AlphaFoldDB" id="A0A540MU03"/>
<protein>
    <submittedName>
        <fullName evidence="1">Uncharacterized protein</fullName>
    </submittedName>
</protein>
<name>A0A540MU03_MALBA</name>
<dbReference type="Proteomes" id="UP000315295">
    <property type="component" value="Unassembled WGS sequence"/>
</dbReference>
<gene>
    <name evidence="1" type="ORF">C1H46_012145</name>
</gene>